<dbReference type="EMBL" id="JABKAV010000056">
    <property type="protein sequence ID" value="NVO86114.1"/>
    <property type="molecule type" value="Genomic_DNA"/>
</dbReference>
<comment type="caution">
    <text evidence="2">The sequence shown here is derived from an EMBL/GenBank/DDBJ whole genome shotgun (WGS) entry which is preliminary data.</text>
</comment>
<sequence length="75" mass="8196">MRYSIPTLPQICISSYPNLAQSTLEFTVQKSTQLVADAGTDKTIQPGNKVTLGGAKPSTGRRNAFVDDNTYQHRP</sequence>
<dbReference type="RefSeq" id="WP_176900831.1">
    <property type="nucleotide sequence ID" value="NZ_JABKAV010000056.1"/>
</dbReference>
<name>A0ABX2Q8T2_9BACT</name>
<feature type="region of interest" description="Disordered" evidence="1">
    <location>
        <begin position="46"/>
        <end position="75"/>
    </location>
</feature>
<evidence type="ECO:0000313" key="3">
    <source>
        <dbReference type="Proteomes" id="UP000626554"/>
    </source>
</evidence>
<proteinExistence type="predicted"/>
<accession>A0ABX2Q8T2</accession>
<evidence type="ECO:0000313" key="2">
    <source>
        <dbReference type="EMBL" id="NVO86114.1"/>
    </source>
</evidence>
<keyword evidence="3" id="KW-1185">Reference proteome</keyword>
<reference evidence="2 3" key="1">
    <citation type="submission" date="2020-05" db="EMBL/GenBank/DDBJ databases">
        <title>Hymenobacter terrestris sp. nov. and Hymenobacter lapidiphilus sp. nov., isolated from regoliths in Antarctica.</title>
        <authorList>
            <person name="Sedlacek I."/>
            <person name="Pantucek R."/>
            <person name="Zeman M."/>
            <person name="Holochova P."/>
            <person name="Kralova S."/>
            <person name="Stankova E."/>
            <person name="Sedo O."/>
            <person name="Micenkova L."/>
            <person name="Svec P."/>
            <person name="Gupta V."/>
            <person name="Sood U."/>
            <person name="Korpole U.S."/>
            <person name="Lal R."/>
        </authorList>
    </citation>
    <scope>NUCLEOTIDE SEQUENCE [LARGE SCALE GENOMIC DNA]</scope>
    <source>
        <strain evidence="2 3">P5252</strain>
    </source>
</reference>
<protein>
    <submittedName>
        <fullName evidence="2">Uncharacterized protein</fullName>
    </submittedName>
</protein>
<dbReference type="Proteomes" id="UP000626554">
    <property type="component" value="Unassembled WGS sequence"/>
</dbReference>
<organism evidence="2 3">
    <name type="scientific">Hymenobacter terrestris</name>
    <dbReference type="NCBI Taxonomy" id="2748310"/>
    <lineage>
        <taxon>Bacteria</taxon>
        <taxon>Pseudomonadati</taxon>
        <taxon>Bacteroidota</taxon>
        <taxon>Cytophagia</taxon>
        <taxon>Cytophagales</taxon>
        <taxon>Hymenobacteraceae</taxon>
        <taxon>Hymenobacter</taxon>
    </lineage>
</organism>
<gene>
    <name evidence="2" type="ORF">HW556_14600</name>
</gene>
<evidence type="ECO:0000256" key="1">
    <source>
        <dbReference type="SAM" id="MobiDB-lite"/>
    </source>
</evidence>